<dbReference type="InterPro" id="IPR043128">
    <property type="entry name" value="Rev_trsase/Diguanyl_cyclase"/>
</dbReference>
<name>A0A7W6CSL0_9HYPH</name>
<dbReference type="Pfam" id="PF00990">
    <property type="entry name" value="GGDEF"/>
    <property type="match status" value="1"/>
</dbReference>
<dbReference type="InterPro" id="IPR029787">
    <property type="entry name" value="Nucleotide_cyclase"/>
</dbReference>
<dbReference type="NCBIfam" id="TIGR00254">
    <property type="entry name" value="GGDEF"/>
    <property type="match status" value="1"/>
</dbReference>
<evidence type="ECO:0000256" key="2">
    <source>
        <dbReference type="ARBA" id="ARBA00034247"/>
    </source>
</evidence>
<accession>A0A7W6CSL0</accession>
<reference evidence="5 6" key="1">
    <citation type="submission" date="2020-08" db="EMBL/GenBank/DDBJ databases">
        <title>Genomic Encyclopedia of Type Strains, Phase IV (KMG-IV): sequencing the most valuable type-strain genomes for metagenomic binning, comparative biology and taxonomic classification.</title>
        <authorList>
            <person name="Goeker M."/>
        </authorList>
    </citation>
    <scope>NUCLEOTIDE SEQUENCE [LARGE SCALE GENOMIC DNA]</scope>
    <source>
        <strain evidence="5 6">DSM 26575</strain>
    </source>
</reference>
<keyword evidence="6" id="KW-1185">Reference proteome</keyword>
<evidence type="ECO:0000256" key="1">
    <source>
        <dbReference type="ARBA" id="ARBA00012528"/>
    </source>
</evidence>
<organism evidence="5 6">
    <name type="scientific">Rhizobium metallidurans</name>
    <dbReference type="NCBI Taxonomy" id="1265931"/>
    <lineage>
        <taxon>Bacteria</taxon>
        <taxon>Pseudomonadati</taxon>
        <taxon>Pseudomonadota</taxon>
        <taxon>Alphaproteobacteria</taxon>
        <taxon>Hyphomicrobiales</taxon>
        <taxon>Rhizobiaceae</taxon>
        <taxon>Rhizobium/Agrobacterium group</taxon>
        <taxon>Rhizobium</taxon>
    </lineage>
</organism>
<keyword evidence="3" id="KW-1133">Transmembrane helix</keyword>
<dbReference type="Proteomes" id="UP000582090">
    <property type="component" value="Unassembled WGS sequence"/>
</dbReference>
<dbReference type="FunFam" id="3.30.70.270:FF:000001">
    <property type="entry name" value="Diguanylate cyclase domain protein"/>
    <property type="match status" value="1"/>
</dbReference>
<dbReference type="InterPro" id="IPR000160">
    <property type="entry name" value="GGDEF_dom"/>
</dbReference>
<feature type="domain" description="GGDEF" evidence="4">
    <location>
        <begin position="158"/>
        <end position="290"/>
    </location>
</feature>
<dbReference type="RefSeq" id="WP_183901241.1">
    <property type="nucleotide sequence ID" value="NZ_JACIDW010000011.1"/>
</dbReference>
<proteinExistence type="predicted"/>
<dbReference type="GO" id="GO:0005886">
    <property type="term" value="C:plasma membrane"/>
    <property type="evidence" value="ECO:0007669"/>
    <property type="project" value="TreeGrafter"/>
</dbReference>
<feature type="transmembrane region" description="Helical" evidence="3">
    <location>
        <begin position="50"/>
        <end position="73"/>
    </location>
</feature>
<feature type="transmembrane region" description="Helical" evidence="3">
    <location>
        <begin position="20"/>
        <end position="43"/>
    </location>
</feature>
<evidence type="ECO:0000313" key="6">
    <source>
        <dbReference type="Proteomes" id="UP000582090"/>
    </source>
</evidence>
<dbReference type="AlphaFoldDB" id="A0A7W6CSL0"/>
<dbReference type="GO" id="GO:0052621">
    <property type="term" value="F:diguanylate cyclase activity"/>
    <property type="evidence" value="ECO:0007669"/>
    <property type="project" value="UniProtKB-EC"/>
</dbReference>
<dbReference type="CDD" id="cd01949">
    <property type="entry name" value="GGDEF"/>
    <property type="match status" value="1"/>
</dbReference>
<sequence>MRLTRFTPFQQFNQSLTLKIFSICFVSTHVPLLALVVYLVTGFRSEATPVLVLVLAATLIGTAFCLACVWAFIRPLHQIAGVVETYRSTGVVKSVRSQRKDEVGIVTNGISILIKELDATLAQLRRQATTDVLTGLGNRRWLKDIGALEIARAARERAPISVVVFDLDHFKSINDQFGHDVGDQVLVMAGATIQHNLRPYDIAARIGGEEFCLVLPRTDIDAAVNIANRLRMQFESKAVGPLPAKRVTASFGVYRGDPASETLKSMLTAADRELYAAKNGGRNMVRSAVALSIRDAKIRA</sequence>
<dbReference type="SUPFAM" id="SSF55073">
    <property type="entry name" value="Nucleotide cyclase"/>
    <property type="match status" value="1"/>
</dbReference>
<dbReference type="SMART" id="SM00267">
    <property type="entry name" value="GGDEF"/>
    <property type="match status" value="1"/>
</dbReference>
<evidence type="ECO:0000256" key="3">
    <source>
        <dbReference type="SAM" id="Phobius"/>
    </source>
</evidence>
<dbReference type="PANTHER" id="PTHR45138">
    <property type="entry name" value="REGULATORY COMPONENTS OF SENSORY TRANSDUCTION SYSTEM"/>
    <property type="match status" value="1"/>
</dbReference>
<keyword evidence="3" id="KW-0812">Transmembrane</keyword>
<protein>
    <recommendedName>
        <fullName evidence="1">diguanylate cyclase</fullName>
        <ecNumber evidence="1">2.7.7.65</ecNumber>
    </recommendedName>
</protein>
<gene>
    <name evidence="5" type="ORF">GGQ67_003376</name>
</gene>
<keyword evidence="3" id="KW-0472">Membrane</keyword>
<comment type="caution">
    <text evidence="5">The sequence shown here is derived from an EMBL/GenBank/DDBJ whole genome shotgun (WGS) entry which is preliminary data.</text>
</comment>
<dbReference type="GO" id="GO:1902201">
    <property type="term" value="P:negative regulation of bacterial-type flagellum-dependent cell motility"/>
    <property type="evidence" value="ECO:0007669"/>
    <property type="project" value="TreeGrafter"/>
</dbReference>
<evidence type="ECO:0000313" key="5">
    <source>
        <dbReference type="EMBL" id="MBB3965701.1"/>
    </source>
</evidence>
<dbReference type="EMBL" id="JACIDW010000011">
    <property type="protein sequence ID" value="MBB3965701.1"/>
    <property type="molecule type" value="Genomic_DNA"/>
</dbReference>
<dbReference type="PANTHER" id="PTHR45138:SF9">
    <property type="entry name" value="DIGUANYLATE CYCLASE DGCM-RELATED"/>
    <property type="match status" value="1"/>
</dbReference>
<dbReference type="PROSITE" id="PS50887">
    <property type="entry name" value="GGDEF"/>
    <property type="match status" value="1"/>
</dbReference>
<comment type="catalytic activity">
    <reaction evidence="2">
        <text>2 GTP = 3',3'-c-di-GMP + 2 diphosphate</text>
        <dbReference type="Rhea" id="RHEA:24898"/>
        <dbReference type="ChEBI" id="CHEBI:33019"/>
        <dbReference type="ChEBI" id="CHEBI:37565"/>
        <dbReference type="ChEBI" id="CHEBI:58805"/>
        <dbReference type="EC" id="2.7.7.65"/>
    </reaction>
</comment>
<dbReference type="Gene3D" id="3.30.70.270">
    <property type="match status" value="1"/>
</dbReference>
<dbReference type="GO" id="GO:0043709">
    <property type="term" value="P:cell adhesion involved in single-species biofilm formation"/>
    <property type="evidence" value="ECO:0007669"/>
    <property type="project" value="TreeGrafter"/>
</dbReference>
<dbReference type="EC" id="2.7.7.65" evidence="1"/>
<evidence type="ECO:0000259" key="4">
    <source>
        <dbReference type="PROSITE" id="PS50887"/>
    </source>
</evidence>
<dbReference type="InterPro" id="IPR050469">
    <property type="entry name" value="Diguanylate_Cyclase"/>
</dbReference>